<dbReference type="AlphaFoldDB" id="A0AB39H7H6"/>
<protein>
    <submittedName>
        <fullName evidence="1">Uncharacterized protein</fullName>
    </submittedName>
</protein>
<gene>
    <name evidence="1" type="ORF">AB0763_06730</name>
</gene>
<sequence length="136" mass="15908">MFLLHRKPYYVWLGRRIGLTKLQTASVFRLQRSFVEHYWGSTPPKSARDVLIEEFVFGCIEAVLEGEVIEDIYHKVQSGFYRQRTVKDIEGDLDRKLMMISDEAEARLQGLSMKCLQKLTDARQRLSKQKKEVING</sequence>
<dbReference type="EMBL" id="CP162601">
    <property type="protein sequence ID" value="XDK23937.1"/>
    <property type="molecule type" value="Genomic_DNA"/>
</dbReference>
<reference evidence="1" key="1">
    <citation type="submission" date="2024-07" db="EMBL/GenBank/DDBJ databases">
        <title>Genome Analysis of a Potential Novel Vibrio Species Secreting pH- and Thermo-stable Alginate Lyase and its Application in Producing Alginate Oligosaccharides.</title>
        <authorList>
            <person name="Huang H."/>
            <person name="Bao K."/>
        </authorList>
    </citation>
    <scope>NUCLEOTIDE SEQUENCE</scope>
    <source>
        <strain evidence="1">HB236076</strain>
    </source>
</reference>
<dbReference type="KEGG" id="vih:AB0763_06730"/>
<name>A0AB39H7H6_9VIBR</name>
<proteinExistence type="predicted"/>
<evidence type="ECO:0000313" key="1">
    <source>
        <dbReference type="EMBL" id="XDK23937.1"/>
    </source>
</evidence>
<dbReference type="RefSeq" id="WP_140367664.1">
    <property type="nucleotide sequence ID" value="NZ_CP162601.1"/>
</dbReference>
<organism evidence="1">
    <name type="scientific">Vibrio sp. HB236076</name>
    <dbReference type="NCBI Taxonomy" id="3232307"/>
    <lineage>
        <taxon>Bacteria</taxon>
        <taxon>Pseudomonadati</taxon>
        <taxon>Pseudomonadota</taxon>
        <taxon>Gammaproteobacteria</taxon>
        <taxon>Vibrionales</taxon>
        <taxon>Vibrionaceae</taxon>
        <taxon>Vibrio</taxon>
    </lineage>
</organism>
<accession>A0AB39H7H6</accession>